<accession>A0A0B6YGH0</accession>
<name>A0A0B6YGH0_9EUPU</name>
<reference evidence="1" key="1">
    <citation type="submission" date="2014-12" db="EMBL/GenBank/DDBJ databases">
        <title>Insight into the proteome of Arion vulgaris.</title>
        <authorList>
            <person name="Aradska J."/>
            <person name="Bulat T."/>
            <person name="Smidak R."/>
            <person name="Sarate P."/>
            <person name="Gangsoo J."/>
            <person name="Sialana F."/>
            <person name="Bilban M."/>
            <person name="Lubec G."/>
        </authorList>
    </citation>
    <scope>NUCLEOTIDE SEQUENCE</scope>
    <source>
        <tissue evidence="1">Skin</tissue>
    </source>
</reference>
<organism evidence="1">
    <name type="scientific">Arion vulgaris</name>
    <dbReference type="NCBI Taxonomy" id="1028688"/>
    <lineage>
        <taxon>Eukaryota</taxon>
        <taxon>Metazoa</taxon>
        <taxon>Spiralia</taxon>
        <taxon>Lophotrochozoa</taxon>
        <taxon>Mollusca</taxon>
        <taxon>Gastropoda</taxon>
        <taxon>Heterobranchia</taxon>
        <taxon>Euthyneura</taxon>
        <taxon>Panpulmonata</taxon>
        <taxon>Eupulmonata</taxon>
        <taxon>Stylommatophora</taxon>
        <taxon>Helicina</taxon>
        <taxon>Arionoidea</taxon>
        <taxon>Arionidae</taxon>
        <taxon>Arion</taxon>
    </lineage>
</organism>
<protein>
    <submittedName>
        <fullName evidence="1">Uncharacterized protein</fullName>
    </submittedName>
</protein>
<feature type="non-terminal residue" evidence="1">
    <location>
        <position position="1"/>
    </location>
</feature>
<feature type="non-terminal residue" evidence="1">
    <location>
        <position position="85"/>
    </location>
</feature>
<dbReference type="AlphaFoldDB" id="A0A0B6YGH0"/>
<sequence>KSHADSEKDHLPCGKMSFKDKLARLLFQKKHTCCRCKRKSRCCTPNKTFNGIEKHYTCCKCREASKAVKSLFDRKSGGSHIEHSN</sequence>
<gene>
    <name evidence="1" type="primary">ORF23840</name>
</gene>
<proteinExistence type="predicted"/>
<dbReference type="EMBL" id="HACG01008011">
    <property type="protein sequence ID" value="CEK54876.1"/>
    <property type="molecule type" value="Transcribed_RNA"/>
</dbReference>
<evidence type="ECO:0000313" key="1">
    <source>
        <dbReference type="EMBL" id="CEK54876.1"/>
    </source>
</evidence>